<feature type="transmembrane region" description="Helical" evidence="11">
    <location>
        <begin position="33"/>
        <end position="52"/>
    </location>
</feature>
<dbReference type="Gene3D" id="3.30.70.1230">
    <property type="entry name" value="Nucleotide cyclase"/>
    <property type="match status" value="1"/>
</dbReference>
<feature type="domain" description="Guanylate cyclase" evidence="12">
    <location>
        <begin position="412"/>
        <end position="542"/>
    </location>
</feature>
<dbReference type="PROSITE" id="PS50125">
    <property type="entry name" value="GUANYLATE_CYCLASE_2"/>
    <property type="match status" value="1"/>
</dbReference>
<dbReference type="GeneID" id="100377409"/>
<dbReference type="RefSeq" id="XP_002731658.2">
    <property type="nucleotide sequence ID" value="XM_002731612.2"/>
</dbReference>
<dbReference type="Proteomes" id="UP000694865">
    <property type="component" value="Unplaced"/>
</dbReference>
<dbReference type="Gene3D" id="6.10.250.780">
    <property type="match status" value="1"/>
</dbReference>
<dbReference type="EC" id="4.6.1.2" evidence="2"/>
<evidence type="ECO:0000259" key="12">
    <source>
        <dbReference type="PROSITE" id="PS50125"/>
    </source>
</evidence>
<keyword evidence="4" id="KW-0732">Signal</keyword>
<keyword evidence="9" id="KW-0141">cGMP biosynthesis</keyword>
<dbReference type="InterPro" id="IPR029787">
    <property type="entry name" value="Nucleotide_cyclase"/>
</dbReference>
<keyword evidence="13" id="KW-1185">Reference proteome</keyword>
<evidence type="ECO:0000256" key="4">
    <source>
        <dbReference type="ARBA" id="ARBA00022729"/>
    </source>
</evidence>
<dbReference type="InterPro" id="IPR013587">
    <property type="entry name" value="Nitrate/nitrite_sensing"/>
</dbReference>
<dbReference type="InterPro" id="IPR018297">
    <property type="entry name" value="A/G_cyclase_CS"/>
</dbReference>
<evidence type="ECO:0000313" key="14">
    <source>
        <dbReference type="RefSeq" id="XP_002731658.2"/>
    </source>
</evidence>
<dbReference type="PANTHER" id="PTHR11920">
    <property type="entry name" value="GUANYLYL CYCLASE"/>
    <property type="match status" value="1"/>
</dbReference>
<dbReference type="PROSITE" id="PS00452">
    <property type="entry name" value="GUANYLATE_CYCLASE_1"/>
    <property type="match status" value="1"/>
</dbReference>
<keyword evidence="8 10" id="KW-0456">Lyase</keyword>
<dbReference type="Pfam" id="PF08376">
    <property type="entry name" value="NIT"/>
    <property type="match status" value="1"/>
</dbReference>
<dbReference type="CDD" id="cd07302">
    <property type="entry name" value="CHD"/>
    <property type="match status" value="1"/>
</dbReference>
<evidence type="ECO:0000256" key="6">
    <source>
        <dbReference type="ARBA" id="ARBA00022989"/>
    </source>
</evidence>
<dbReference type="PANTHER" id="PTHR11920:SF499">
    <property type="entry name" value="GUANYLATE CYCLASE DOMAIN-CONTAINING PROTEIN"/>
    <property type="match status" value="1"/>
</dbReference>
<reference evidence="14" key="1">
    <citation type="submission" date="2025-08" db="UniProtKB">
        <authorList>
            <consortium name="RefSeq"/>
        </authorList>
    </citation>
    <scope>IDENTIFICATION</scope>
    <source>
        <tissue evidence="14">Testes</tissue>
    </source>
</reference>
<evidence type="ECO:0000256" key="2">
    <source>
        <dbReference type="ARBA" id="ARBA00012202"/>
    </source>
</evidence>
<dbReference type="Pfam" id="PF00211">
    <property type="entry name" value="Guanylate_cyc"/>
    <property type="match status" value="1"/>
</dbReference>
<evidence type="ECO:0000256" key="9">
    <source>
        <dbReference type="ARBA" id="ARBA00023293"/>
    </source>
</evidence>
<feature type="transmembrane region" description="Helical" evidence="11">
    <location>
        <begin position="332"/>
        <end position="352"/>
    </location>
</feature>
<comment type="subcellular location">
    <subcellularLocation>
        <location evidence="1">Membrane</location>
        <topology evidence="1">Single-pass type I membrane protein</topology>
    </subcellularLocation>
</comment>
<dbReference type="InterPro" id="IPR011645">
    <property type="entry name" value="HNOB_dom_associated"/>
</dbReference>
<evidence type="ECO:0000256" key="8">
    <source>
        <dbReference type="ARBA" id="ARBA00023239"/>
    </source>
</evidence>
<organism evidence="13 14">
    <name type="scientific">Saccoglossus kowalevskii</name>
    <name type="common">Acorn worm</name>
    <dbReference type="NCBI Taxonomy" id="10224"/>
    <lineage>
        <taxon>Eukaryota</taxon>
        <taxon>Metazoa</taxon>
        <taxon>Hemichordata</taxon>
        <taxon>Enteropneusta</taxon>
        <taxon>Harrimaniidae</taxon>
        <taxon>Saccoglossus</taxon>
    </lineage>
</organism>
<keyword evidence="7 11" id="KW-0472">Membrane</keyword>
<evidence type="ECO:0000256" key="1">
    <source>
        <dbReference type="ARBA" id="ARBA00004479"/>
    </source>
</evidence>
<comment type="similarity">
    <text evidence="10">Belongs to the adenylyl cyclase class-4/guanylyl cyclase family.</text>
</comment>
<dbReference type="InterPro" id="IPR050401">
    <property type="entry name" value="Cyclic_nucleotide_synthase"/>
</dbReference>
<dbReference type="Pfam" id="PF07701">
    <property type="entry name" value="HNOBA"/>
    <property type="match status" value="1"/>
</dbReference>
<keyword evidence="3 11" id="KW-0812">Transmembrane</keyword>
<name>A0ABM0GK65_SACKO</name>
<gene>
    <name evidence="14" type="primary">LOC100377409</name>
</gene>
<dbReference type="SUPFAM" id="SSF55073">
    <property type="entry name" value="Nucleotide cyclase"/>
    <property type="match status" value="1"/>
</dbReference>
<keyword evidence="6 11" id="KW-1133">Transmembrane helix</keyword>
<sequence>MTDRDSVDSDSGSFSAIKTGKCDVRPFTPSGKLFQMTVMLTLPLVPMAFLLVQTSFSLHSTMSTEETARKTQNHIEESVLVSDLIYSLQRERGLSAFYKRRAESPSLSRLYEAYAKTDLLVNSIPVWFHKHDTTNPDFRTKEEFALFLMRSRNSMDDDNISANQLFESYTEAIDGFIQWLTTHVESAGNADTWRALMAYQLMVKCSEMASQGRGLGSQFYSQPGLSGTQHIQFLQVHALELDHLNTVFRYTFEMQNVYTNFSRYYSDVFASILNTRALIVANNATGVRAEDGLLWFDNMTIYLDLLNDVKTNIYDNILIELNNIIQQAKASVILAAVILVAVLTILPILVIFTHRMVANIQNYASKLSSKTNELEVEKRRTESLLYQMLPKSVAIQLKSNQPVKAEVFDSVTIFFSDIVDFTSLAASSQPMQVVDLLNALYLHFDAQIDHYDVYKIETIGDAYMVVSGMPLRNNDRHVGEIASLSLNLMADMDVFRVPHKPQYKLKLRIGIHTGPCAAGVVGSKMPRYCLFGDTVNTASRMESSSLPCKIHISQDTKDALDKLEDICFINEPRGILNIKGKGAMWTYWLTGDIRRRPPEYENVN</sequence>
<dbReference type="SMART" id="SM00044">
    <property type="entry name" value="CYCc"/>
    <property type="match status" value="1"/>
</dbReference>
<protein>
    <recommendedName>
        <fullName evidence="2">guanylate cyclase</fullName>
        <ecNumber evidence="2">4.6.1.2</ecNumber>
    </recommendedName>
</protein>
<evidence type="ECO:0000256" key="10">
    <source>
        <dbReference type="RuleBase" id="RU000405"/>
    </source>
</evidence>
<evidence type="ECO:0000256" key="3">
    <source>
        <dbReference type="ARBA" id="ARBA00022692"/>
    </source>
</evidence>
<evidence type="ECO:0000256" key="7">
    <source>
        <dbReference type="ARBA" id="ARBA00023136"/>
    </source>
</evidence>
<evidence type="ECO:0000256" key="11">
    <source>
        <dbReference type="SAM" id="Phobius"/>
    </source>
</evidence>
<proteinExistence type="inferred from homology"/>
<keyword evidence="5" id="KW-0547">Nucleotide-binding</keyword>
<evidence type="ECO:0000256" key="5">
    <source>
        <dbReference type="ARBA" id="ARBA00022741"/>
    </source>
</evidence>
<evidence type="ECO:0000313" key="13">
    <source>
        <dbReference type="Proteomes" id="UP000694865"/>
    </source>
</evidence>
<accession>A0ABM0GK65</accession>
<dbReference type="InterPro" id="IPR001054">
    <property type="entry name" value="A/G_cyclase"/>
</dbReference>